<evidence type="ECO:0000256" key="2">
    <source>
        <dbReference type="SAM" id="MobiDB-lite"/>
    </source>
</evidence>
<dbReference type="SUPFAM" id="SSF57701">
    <property type="entry name" value="Zn2/Cys6 DNA-binding domain"/>
    <property type="match status" value="1"/>
</dbReference>
<protein>
    <recommendedName>
        <fullName evidence="3">Zn(2)-C6 fungal-type domain-containing protein</fullName>
    </recommendedName>
</protein>
<dbReference type="STRING" id="1209926.A0A1G4BAB3"/>
<dbReference type="Gene3D" id="4.10.240.10">
    <property type="entry name" value="Zn(2)-C6 fungal-type DNA-binding domain"/>
    <property type="match status" value="1"/>
</dbReference>
<gene>
    <name evidence="4" type="ORF">CORC01_06429</name>
</gene>
<evidence type="ECO:0000259" key="3">
    <source>
        <dbReference type="PROSITE" id="PS50048"/>
    </source>
</evidence>
<keyword evidence="1" id="KW-0539">Nucleus</keyword>
<name>A0A1G4BAB3_9PEZI</name>
<dbReference type="CDD" id="cd00067">
    <property type="entry name" value="GAL4"/>
    <property type="match status" value="1"/>
</dbReference>
<sequence>MSGQSAYRPLLPLSSDAPPRLSQAVVPKRKRTQVLSACASVFVPFSSDWLSSNLTNCSDCRKRKVKCDGARPTCHGCASSNTPCAYPLAEGISQREAQKRKLSSISAAHEKSQRVLELLRASHDDGADDILKQLQGSDDIEEAIQSIADASLLLPNNLGRYSQCFDELTDSSTTARDSLVSPSDEIMPVSCWTKISQDDKALTHLVNSFWIWDNTLSHLVDRDLLVSSLAFTDGNTTFSEYGQFCSPLLVNAILAVSSLHATRNASESNSADILTLSHQFANHAFELLESEQSMSSLTLLQAAAILWTFASNKGSHHGRSQCVSLQSLLKKTWSSVDLDGLGSRLIASSRENDGVHVKVCQAVSRMTWGFYCFFSKASTITSPEMLVPRPLVSTIFENLDSQGYSRVDPASHLERAPQSLEMFVAECALCEIAAQFVIESARHEMDGSHHTALYNKLLCWQLSFPDHLMTDNNFPSSVLLLQANYDFIALRVLSSYLRHANTDVLNGHNVASLQVGHASSMMTSLWTYRGIYQIRHEYWAAEYCFFVVQDLLPRLDSDTATFTVRDIIGKACCIINEMVIAGVSGRAQSMLTDIEKQARASRRTVPAYGRQSARGESRPMITIRGLRVFDGEEDRMLDSPVGTFTVKFRDKIHAVD</sequence>
<keyword evidence="5" id="KW-1185">Reference proteome</keyword>
<feature type="domain" description="Zn(2)-C6 fungal-type" evidence="3">
    <location>
        <begin position="56"/>
        <end position="86"/>
    </location>
</feature>
<dbReference type="InterPro" id="IPR053187">
    <property type="entry name" value="Notoamide_regulator"/>
</dbReference>
<dbReference type="GeneID" id="34559580"/>
<dbReference type="Pfam" id="PF00172">
    <property type="entry name" value="Zn_clus"/>
    <property type="match status" value="1"/>
</dbReference>
<dbReference type="EMBL" id="MJBS01000048">
    <property type="protein sequence ID" value="OHE98232.1"/>
    <property type="molecule type" value="Genomic_DNA"/>
</dbReference>
<evidence type="ECO:0000313" key="5">
    <source>
        <dbReference type="Proteomes" id="UP000176998"/>
    </source>
</evidence>
<dbReference type="OrthoDB" id="5595695at2759"/>
<evidence type="ECO:0000313" key="4">
    <source>
        <dbReference type="EMBL" id="OHE98232.1"/>
    </source>
</evidence>
<dbReference type="InterPro" id="IPR036864">
    <property type="entry name" value="Zn2-C6_fun-type_DNA-bd_sf"/>
</dbReference>
<dbReference type="Proteomes" id="UP000176998">
    <property type="component" value="Unassembled WGS sequence"/>
</dbReference>
<comment type="caution">
    <text evidence="4">The sequence shown here is derived from an EMBL/GenBank/DDBJ whole genome shotgun (WGS) entry which is preliminary data.</text>
</comment>
<evidence type="ECO:0000256" key="1">
    <source>
        <dbReference type="ARBA" id="ARBA00023242"/>
    </source>
</evidence>
<dbReference type="SMART" id="SM00066">
    <property type="entry name" value="GAL4"/>
    <property type="match status" value="1"/>
</dbReference>
<dbReference type="PANTHER" id="PTHR47256:SF1">
    <property type="entry name" value="ZN(II)2CYS6 TRANSCRIPTION FACTOR (EUROFUNG)"/>
    <property type="match status" value="1"/>
</dbReference>
<dbReference type="CDD" id="cd12148">
    <property type="entry name" value="fungal_TF_MHR"/>
    <property type="match status" value="1"/>
</dbReference>
<dbReference type="RefSeq" id="XP_022475382.1">
    <property type="nucleotide sequence ID" value="XM_022618070.1"/>
</dbReference>
<dbReference type="PROSITE" id="PS50048">
    <property type="entry name" value="ZN2_CY6_FUNGAL_2"/>
    <property type="match status" value="1"/>
</dbReference>
<organism evidence="4 5">
    <name type="scientific">Colletotrichum orchidophilum</name>
    <dbReference type="NCBI Taxonomy" id="1209926"/>
    <lineage>
        <taxon>Eukaryota</taxon>
        <taxon>Fungi</taxon>
        <taxon>Dikarya</taxon>
        <taxon>Ascomycota</taxon>
        <taxon>Pezizomycotina</taxon>
        <taxon>Sordariomycetes</taxon>
        <taxon>Hypocreomycetidae</taxon>
        <taxon>Glomerellales</taxon>
        <taxon>Glomerellaceae</taxon>
        <taxon>Colletotrichum</taxon>
    </lineage>
</organism>
<dbReference type="GO" id="GO:0000981">
    <property type="term" value="F:DNA-binding transcription factor activity, RNA polymerase II-specific"/>
    <property type="evidence" value="ECO:0007669"/>
    <property type="project" value="InterPro"/>
</dbReference>
<proteinExistence type="predicted"/>
<dbReference type="InterPro" id="IPR001138">
    <property type="entry name" value="Zn2Cys6_DnaBD"/>
</dbReference>
<dbReference type="AlphaFoldDB" id="A0A1G4BAB3"/>
<dbReference type="PANTHER" id="PTHR47256">
    <property type="entry name" value="ZN(II)2CYS6 TRANSCRIPTION FACTOR (EUROFUNG)-RELATED"/>
    <property type="match status" value="1"/>
</dbReference>
<reference evidence="4 5" key="1">
    <citation type="submission" date="2016-09" db="EMBL/GenBank/DDBJ databases">
        <authorList>
            <person name="Capua I."/>
            <person name="De Benedictis P."/>
            <person name="Joannis T."/>
            <person name="Lombin L.H."/>
            <person name="Cattoli G."/>
        </authorList>
    </citation>
    <scope>NUCLEOTIDE SEQUENCE [LARGE SCALE GENOMIC DNA]</scope>
    <source>
        <strain evidence="4 5">IMI 309357</strain>
    </source>
</reference>
<feature type="region of interest" description="Disordered" evidence="2">
    <location>
        <begin position="1"/>
        <end position="21"/>
    </location>
</feature>
<accession>A0A1G4BAB3</accession>
<dbReference type="GO" id="GO:0008270">
    <property type="term" value="F:zinc ion binding"/>
    <property type="evidence" value="ECO:0007669"/>
    <property type="project" value="InterPro"/>
</dbReference>